<dbReference type="GO" id="GO:0043200">
    <property type="term" value="P:response to amino acid"/>
    <property type="evidence" value="ECO:0007669"/>
    <property type="project" value="TreeGrafter"/>
</dbReference>
<accession>A0A231H8L3</accession>
<dbReference type="PANTHER" id="PTHR30154:SF34">
    <property type="entry name" value="TRANSCRIPTIONAL REGULATOR AZLB"/>
    <property type="match status" value="1"/>
</dbReference>
<dbReference type="Pfam" id="PF01037">
    <property type="entry name" value="AsnC_trans_reg"/>
    <property type="match status" value="1"/>
</dbReference>
<feature type="domain" description="HTH asnC-type" evidence="4">
    <location>
        <begin position="39"/>
        <end position="99"/>
    </location>
</feature>
<dbReference type="Pfam" id="PF13404">
    <property type="entry name" value="HTH_AsnC-type"/>
    <property type="match status" value="2"/>
</dbReference>
<dbReference type="InterPro" id="IPR019887">
    <property type="entry name" value="Tscrpt_reg_AsnC/Lrp_C"/>
</dbReference>
<protein>
    <recommendedName>
        <fullName evidence="4">HTH asnC-type domain-containing protein</fullName>
    </recommendedName>
</protein>
<dbReference type="InterPro" id="IPR036388">
    <property type="entry name" value="WH-like_DNA-bd_sf"/>
</dbReference>
<reference evidence="5 6" key="1">
    <citation type="submission" date="2017-07" db="EMBL/GenBank/DDBJ databases">
        <title>First draft Genome Sequence of Nocardia cerradoensis isolated from human infection.</title>
        <authorList>
            <person name="Carrasco G."/>
        </authorList>
    </citation>
    <scope>NUCLEOTIDE SEQUENCE [LARGE SCALE GENOMIC DNA]</scope>
    <source>
        <strain evidence="5 6">CNM20130759</strain>
    </source>
</reference>
<name>A0A231H8L3_9NOCA</name>
<evidence type="ECO:0000259" key="4">
    <source>
        <dbReference type="PROSITE" id="PS50956"/>
    </source>
</evidence>
<dbReference type="InterPro" id="IPR036390">
    <property type="entry name" value="WH_DNA-bd_sf"/>
</dbReference>
<evidence type="ECO:0000256" key="1">
    <source>
        <dbReference type="ARBA" id="ARBA00023015"/>
    </source>
</evidence>
<dbReference type="PANTHER" id="PTHR30154">
    <property type="entry name" value="LEUCINE-RESPONSIVE REGULATORY PROTEIN"/>
    <property type="match status" value="1"/>
</dbReference>
<dbReference type="PRINTS" id="PR00033">
    <property type="entry name" value="HTHASNC"/>
</dbReference>
<dbReference type="Pfam" id="PF22482">
    <property type="entry name" value="AsnC_trans_reg_3"/>
    <property type="match status" value="1"/>
</dbReference>
<evidence type="ECO:0000313" key="5">
    <source>
        <dbReference type="EMBL" id="OXR45150.1"/>
    </source>
</evidence>
<evidence type="ECO:0000256" key="2">
    <source>
        <dbReference type="ARBA" id="ARBA00023125"/>
    </source>
</evidence>
<keyword evidence="1" id="KW-0805">Transcription regulation</keyword>
<dbReference type="AlphaFoldDB" id="A0A231H8L3"/>
<organism evidence="5 6">
    <name type="scientific">Nocardia cerradoensis</name>
    <dbReference type="NCBI Taxonomy" id="85688"/>
    <lineage>
        <taxon>Bacteria</taxon>
        <taxon>Bacillati</taxon>
        <taxon>Actinomycetota</taxon>
        <taxon>Actinomycetes</taxon>
        <taxon>Mycobacteriales</taxon>
        <taxon>Nocardiaceae</taxon>
        <taxon>Nocardia</taxon>
    </lineage>
</organism>
<dbReference type="InterPro" id="IPR011008">
    <property type="entry name" value="Dimeric_a/b-barrel"/>
</dbReference>
<keyword evidence="2" id="KW-0238">DNA-binding</keyword>
<dbReference type="Gene3D" id="1.10.10.10">
    <property type="entry name" value="Winged helix-like DNA-binding domain superfamily/Winged helix DNA-binding domain"/>
    <property type="match status" value="2"/>
</dbReference>
<dbReference type="InterPro" id="IPR019888">
    <property type="entry name" value="Tscrpt_reg_AsnC-like"/>
</dbReference>
<keyword evidence="6" id="KW-1185">Reference proteome</keyword>
<dbReference type="SUPFAM" id="SSF46785">
    <property type="entry name" value="Winged helix' DNA-binding domain"/>
    <property type="match status" value="2"/>
</dbReference>
<dbReference type="Proteomes" id="UP000215506">
    <property type="component" value="Unassembled WGS sequence"/>
</dbReference>
<gene>
    <name evidence="5" type="ORF">B7C42_03107</name>
</gene>
<feature type="domain" description="HTH asnC-type" evidence="4">
    <location>
        <begin position="202"/>
        <end position="262"/>
    </location>
</feature>
<comment type="caution">
    <text evidence="5">The sequence shown here is derived from an EMBL/GenBank/DDBJ whole genome shotgun (WGS) entry which is preliminary data.</text>
</comment>
<dbReference type="PROSITE" id="PS50956">
    <property type="entry name" value="HTH_ASNC_2"/>
    <property type="match status" value="2"/>
</dbReference>
<keyword evidence="3" id="KW-0804">Transcription</keyword>
<dbReference type="InterPro" id="IPR000485">
    <property type="entry name" value="AsnC-type_HTH_dom"/>
</dbReference>
<dbReference type="InterPro" id="IPR054609">
    <property type="entry name" value="PF0864-like_C"/>
</dbReference>
<sequence length="351" mass="37932">MKHRSRVSADTVLAWPPSADRSVAAALGVSAATPPPAPLDSLDSALLDLLAVDGRMTNRELAAATGASSATVGSRIRRLVADRVLIFTALFDWERAGFGWFVVATITVEGRSVREVANEVAALGECVGLATVLGSADLLGYFLVADRAELRRLSTERLGDVRGIGTVRMDLATDSTVTGLGRRFFLVRGEPLIRLPEPVIELDDLDTRIVAELLCDGRRSNRHIARKLDVSEGAVRTRLHRMTDSGLFCIEAMIEPTALGLVGALATVRIRADRNRVDRIAEAASRIAGVLLVASVVGDAEMVVAIGAADQFQLLAVIREGIRMLDGVRSVETHQMVEIVKFTPYFKRLDR</sequence>
<dbReference type="GO" id="GO:0005829">
    <property type="term" value="C:cytosol"/>
    <property type="evidence" value="ECO:0007669"/>
    <property type="project" value="TreeGrafter"/>
</dbReference>
<dbReference type="GO" id="GO:0043565">
    <property type="term" value="F:sequence-specific DNA binding"/>
    <property type="evidence" value="ECO:0007669"/>
    <property type="project" value="InterPro"/>
</dbReference>
<dbReference type="SUPFAM" id="SSF54909">
    <property type="entry name" value="Dimeric alpha+beta barrel"/>
    <property type="match status" value="2"/>
</dbReference>
<dbReference type="Gene3D" id="3.30.70.920">
    <property type="match status" value="2"/>
</dbReference>
<dbReference type="EMBL" id="NGAF01000005">
    <property type="protein sequence ID" value="OXR45150.1"/>
    <property type="molecule type" value="Genomic_DNA"/>
</dbReference>
<dbReference type="SMART" id="SM00344">
    <property type="entry name" value="HTH_ASNC"/>
    <property type="match status" value="2"/>
</dbReference>
<evidence type="ECO:0000313" key="6">
    <source>
        <dbReference type="Proteomes" id="UP000215506"/>
    </source>
</evidence>
<evidence type="ECO:0000256" key="3">
    <source>
        <dbReference type="ARBA" id="ARBA00023163"/>
    </source>
</evidence>
<proteinExistence type="predicted"/>